<evidence type="ECO:0000256" key="1">
    <source>
        <dbReference type="ARBA" id="ARBA00004651"/>
    </source>
</evidence>
<evidence type="ECO:0000313" key="9">
    <source>
        <dbReference type="EMBL" id="MBB4684083.1"/>
    </source>
</evidence>
<dbReference type="Gene3D" id="1.20.1250.20">
    <property type="entry name" value="MFS general substrate transporter like domains"/>
    <property type="match status" value="2"/>
</dbReference>
<organism evidence="9 10">
    <name type="scientific">Amycolatopsis jiangsuensis</name>
    <dbReference type="NCBI Taxonomy" id="1181879"/>
    <lineage>
        <taxon>Bacteria</taxon>
        <taxon>Bacillati</taxon>
        <taxon>Actinomycetota</taxon>
        <taxon>Actinomycetes</taxon>
        <taxon>Pseudonocardiales</taxon>
        <taxon>Pseudonocardiaceae</taxon>
        <taxon>Amycolatopsis</taxon>
    </lineage>
</organism>
<feature type="transmembrane region" description="Helical" evidence="7">
    <location>
        <begin position="12"/>
        <end position="37"/>
    </location>
</feature>
<dbReference type="InterPro" id="IPR005829">
    <property type="entry name" value="Sugar_transporter_CS"/>
</dbReference>
<feature type="transmembrane region" description="Helical" evidence="7">
    <location>
        <begin position="43"/>
        <end position="64"/>
    </location>
</feature>
<keyword evidence="2" id="KW-0813">Transport</keyword>
<dbReference type="EMBL" id="JACHMG010000001">
    <property type="protein sequence ID" value="MBB4684083.1"/>
    <property type="molecule type" value="Genomic_DNA"/>
</dbReference>
<sequence>MAEEFRLRSIAVAAYGPAALFGLAEGAMIPVVALSAIDRGASVSVAALVGAQLGIGSLVMNIPASVLAKRIGERRSMLLAALVTVAGLGICLVDAGDSPRSLLLYGFGVLAIGAAGAVYSLARQSYLAEVVPGHLRARALSTLGGAMRIGLFVGPFAGAGAMQLCGLPGAYLVGLVAIAGAGVLVYRAPDLASTEEHRAAVASVTTGGMLKQNWRVYTTLGTGVLLLSAIRQTRQTVIPLWAAHLGLSPTTSSVVYGIAGVIDVLTFYPAGKVMDHYGRRWVAVPSTLVLGTSFVLMPFTHGAGTLALAAMVMGFGNGIGSGIVMTLGADVSPPVGLPTHLGIWNELADIGSGLGPVLLSAVTALAGLGLGITVSGTVGFAAAAAMWTWIPRTGRPRPAAPARPPG</sequence>
<feature type="transmembrane region" description="Helical" evidence="7">
    <location>
        <begin position="76"/>
        <end position="96"/>
    </location>
</feature>
<protein>
    <submittedName>
        <fullName evidence="9">MFS family permease</fullName>
    </submittedName>
</protein>
<dbReference type="InterPro" id="IPR036259">
    <property type="entry name" value="MFS_trans_sf"/>
</dbReference>
<evidence type="ECO:0000259" key="8">
    <source>
        <dbReference type="PROSITE" id="PS50850"/>
    </source>
</evidence>
<evidence type="ECO:0000256" key="4">
    <source>
        <dbReference type="ARBA" id="ARBA00022692"/>
    </source>
</evidence>
<feature type="domain" description="Major facilitator superfamily (MFS) profile" evidence="8">
    <location>
        <begin position="10"/>
        <end position="394"/>
    </location>
</feature>
<dbReference type="InterPro" id="IPR011701">
    <property type="entry name" value="MFS"/>
</dbReference>
<evidence type="ECO:0000256" key="3">
    <source>
        <dbReference type="ARBA" id="ARBA00022475"/>
    </source>
</evidence>
<proteinExistence type="predicted"/>
<dbReference type="PROSITE" id="PS00216">
    <property type="entry name" value="SUGAR_TRANSPORT_1"/>
    <property type="match status" value="1"/>
</dbReference>
<gene>
    <name evidence="9" type="ORF">BJY18_001568</name>
</gene>
<keyword evidence="10" id="KW-1185">Reference proteome</keyword>
<dbReference type="Pfam" id="PF07690">
    <property type="entry name" value="MFS_1"/>
    <property type="match status" value="1"/>
</dbReference>
<dbReference type="AlphaFoldDB" id="A0A840IQH1"/>
<dbReference type="GO" id="GO:0022857">
    <property type="term" value="F:transmembrane transporter activity"/>
    <property type="evidence" value="ECO:0007669"/>
    <property type="project" value="InterPro"/>
</dbReference>
<dbReference type="RefSeq" id="WP_221457615.1">
    <property type="nucleotide sequence ID" value="NZ_JACHMG010000001.1"/>
</dbReference>
<evidence type="ECO:0000256" key="5">
    <source>
        <dbReference type="ARBA" id="ARBA00022989"/>
    </source>
</evidence>
<feature type="transmembrane region" description="Helical" evidence="7">
    <location>
        <begin position="102"/>
        <end position="122"/>
    </location>
</feature>
<dbReference type="SUPFAM" id="SSF103473">
    <property type="entry name" value="MFS general substrate transporter"/>
    <property type="match status" value="1"/>
</dbReference>
<keyword evidence="3" id="KW-1003">Cell membrane</keyword>
<evidence type="ECO:0000256" key="7">
    <source>
        <dbReference type="SAM" id="Phobius"/>
    </source>
</evidence>
<feature type="transmembrane region" description="Helical" evidence="7">
    <location>
        <begin position="306"/>
        <end position="329"/>
    </location>
</feature>
<evidence type="ECO:0000256" key="2">
    <source>
        <dbReference type="ARBA" id="ARBA00022448"/>
    </source>
</evidence>
<feature type="transmembrane region" description="Helical" evidence="7">
    <location>
        <begin position="143"/>
        <end position="164"/>
    </location>
</feature>
<feature type="transmembrane region" description="Helical" evidence="7">
    <location>
        <begin position="240"/>
        <end position="262"/>
    </location>
</feature>
<feature type="transmembrane region" description="Helical" evidence="7">
    <location>
        <begin position="357"/>
        <end position="390"/>
    </location>
</feature>
<dbReference type="PANTHER" id="PTHR23517:SF3">
    <property type="entry name" value="INTEGRAL MEMBRANE TRANSPORT PROTEIN"/>
    <property type="match status" value="1"/>
</dbReference>
<accession>A0A840IQH1</accession>
<comment type="subcellular location">
    <subcellularLocation>
        <location evidence="1">Cell membrane</location>
        <topology evidence="1">Multi-pass membrane protein</topology>
    </subcellularLocation>
</comment>
<keyword evidence="6 7" id="KW-0472">Membrane</keyword>
<comment type="caution">
    <text evidence="9">The sequence shown here is derived from an EMBL/GenBank/DDBJ whole genome shotgun (WGS) entry which is preliminary data.</text>
</comment>
<keyword evidence="5 7" id="KW-1133">Transmembrane helix</keyword>
<name>A0A840IQH1_9PSEU</name>
<reference evidence="9 10" key="1">
    <citation type="submission" date="2020-08" db="EMBL/GenBank/DDBJ databases">
        <title>Sequencing the genomes of 1000 actinobacteria strains.</title>
        <authorList>
            <person name="Klenk H.-P."/>
        </authorList>
    </citation>
    <scope>NUCLEOTIDE SEQUENCE [LARGE SCALE GENOMIC DNA]</scope>
    <source>
        <strain evidence="9 10">DSM 45859</strain>
    </source>
</reference>
<evidence type="ECO:0000256" key="6">
    <source>
        <dbReference type="ARBA" id="ARBA00023136"/>
    </source>
</evidence>
<dbReference type="GO" id="GO:0005886">
    <property type="term" value="C:plasma membrane"/>
    <property type="evidence" value="ECO:0007669"/>
    <property type="project" value="UniProtKB-SubCell"/>
</dbReference>
<dbReference type="PROSITE" id="PS50850">
    <property type="entry name" value="MFS"/>
    <property type="match status" value="1"/>
</dbReference>
<dbReference type="InterPro" id="IPR020846">
    <property type="entry name" value="MFS_dom"/>
</dbReference>
<dbReference type="PANTHER" id="PTHR23517">
    <property type="entry name" value="RESISTANCE PROTEIN MDTM, PUTATIVE-RELATED-RELATED"/>
    <property type="match status" value="1"/>
</dbReference>
<dbReference type="Proteomes" id="UP000581769">
    <property type="component" value="Unassembled WGS sequence"/>
</dbReference>
<feature type="transmembrane region" description="Helical" evidence="7">
    <location>
        <begin position="170"/>
        <end position="188"/>
    </location>
</feature>
<feature type="transmembrane region" description="Helical" evidence="7">
    <location>
        <begin position="282"/>
        <end position="299"/>
    </location>
</feature>
<evidence type="ECO:0000313" key="10">
    <source>
        <dbReference type="Proteomes" id="UP000581769"/>
    </source>
</evidence>
<dbReference type="InterPro" id="IPR050171">
    <property type="entry name" value="MFS_Transporters"/>
</dbReference>
<keyword evidence="4 7" id="KW-0812">Transmembrane</keyword>